<keyword evidence="3" id="KW-1185">Reference proteome</keyword>
<dbReference type="InterPro" id="IPR021457">
    <property type="entry name" value="DUF3108"/>
</dbReference>
<keyword evidence="1" id="KW-0472">Membrane</keyword>
<evidence type="ECO:0000313" key="3">
    <source>
        <dbReference type="Proteomes" id="UP000239002"/>
    </source>
</evidence>
<evidence type="ECO:0000313" key="2">
    <source>
        <dbReference type="EMBL" id="PPK97006.1"/>
    </source>
</evidence>
<dbReference type="Proteomes" id="UP000239002">
    <property type="component" value="Unassembled WGS sequence"/>
</dbReference>
<dbReference type="Pfam" id="PF11306">
    <property type="entry name" value="DUF3108"/>
    <property type="match status" value="1"/>
</dbReference>
<evidence type="ECO:0000256" key="1">
    <source>
        <dbReference type="SAM" id="Phobius"/>
    </source>
</evidence>
<dbReference type="EMBL" id="PTJE01000001">
    <property type="protein sequence ID" value="PPK97006.1"/>
    <property type="molecule type" value="Genomic_DNA"/>
</dbReference>
<comment type="caution">
    <text evidence="2">The sequence shown here is derived from an EMBL/GenBank/DDBJ whole genome shotgun (WGS) entry which is preliminary data.</text>
</comment>
<name>A0A2S6ISJ3_9FLAO</name>
<reference evidence="2 3" key="1">
    <citation type="submission" date="2018-02" db="EMBL/GenBank/DDBJ databases">
        <title>Genomic Encyclopedia of Archaeal and Bacterial Type Strains, Phase II (KMG-II): from individual species to whole genera.</title>
        <authorList>
            <person name="Goeker M."/>
        </authorList>
    </citation>
    <scope>NUCLEOTIDE SEQUENCE [LARGE SCALE GENOMIC DNA]</scope>
    <source>
        <strain evidence="2 3">DSM 16809</strain>
    </source>
</reference>
<sequence>MHLKDREHYSQSTFIDMKKIIFLMIAVFATTTAFTPGVESNGIEQQAFEDGEWFKFRIHYGVFNASYAEMKIDKARLKGKPVYHIKGKGKSTGLLHLFFKVDDKYETYIDRETVKPYRFIRKIDEGGHTKDIQIDFDHEAGTALVNDKKHNEKTTVDIKPSTQDMMSAFYHLRNMVDIETIKAGDEFTLPMFFDKENFDFKLKYLGEEVLKTKFGNVASLKFRPYVQSGRVFKEEESLTVWISKDQNKMPLKIKAKLAVGSLTADLEAFKGLKHSFQVIADK</sequence>
<keyword evidence="1" id="KW-0812">Transmembrane</keyword>
<keyword evidence="1" id="KW-1133">Transmembrane helix</keyword>
<accession>A0A2S6ISJ3</accession>
<gene>
    <name evidence="2" type="ORF">LY01_00832</name>
</gene>
<organism evidence="2 3">
    <name type="scientific">Nonlabens xylanidelens</name>
    <dbReference type="NCBI Taxonomy" id="191564"/>
    <lineage>
        <taxon>Bacteria</taxon>
        <taxon>Pseudomonadati</taxon>
        <taxon>Bacteroidota</taxon>
        <taxon>Flavobacteriia</taxon>
        <taxon>Flavobacteriales</taxon>
        <taxon>Flavobacteriaceae</taxon>
        <taxon>Nonlabens</taxon>
    </lineage>
</organism>
<feature type="transmembrane region" description="Helical" evidence="1">
    <location>
        <begin position="20"/>
        <end position="38"/>
    </location>
</feature>
<dbReference type="AlphaFoldDB" id="A0A2S6ISJ3"/>
<proteinExistence type="predicted"/>
<protein>
    <submittedName>
        <fullName evidence="2">Uncharacterized protein DUF3108</fullName>
    </submittedName>
</protein>